<keyword evidence="5" id="KW-1185">Reference proteome</keyword>
<dbReference type="Proteomes" id="UP000678393">
    <property type="component" value="Unassembled WGS sequence"/>
</dbReference>
<evidence type="ECO:0000259" key="3">
    <source>
        <dbReference type="PROSITE" id="PS51406"/>
    </source>
</evidence>
<dbReference type="InterPro" id="IPR050373">
    <property type="entry name" value="Fibrinogen_C-term_domain"/>
</dbReference>
<dbReference type="OrthoDB" id="6145874at2759"/>
<dbReference type="CDD" id="cd00087">
    <property type="entry name" value="FReD"/>
    <property type="match status" value="1"/>
</dbReference>
<organism evidence="4 5">
    <name type="scientific">Candidula unifasciata</name>
    <dbReference type="NCBI Taxonomy" id="100452"/>
    <lineage>
        <taxon>Eukaryota</taxon>
        <taxon>Metazoa</taxon>
        <taxon>Spiralia</taxon>
        <taxon>Lophotrochozoa</taxon>
        <taxon>Mollusca</taxon>
        <taxon>Gastropoda</taxon>
        <taxon>Heterobranchia</taxon>
        <taxon>Euthyneura</taxon>
        <taxon>Panpulmonata</taxon>
        <taxon>Eupulmonata</taxon>
        <taxon>Stylommatophora</taxon>
        <taxon>Helicina</taxon>
        <taxon>Helicoidea</taxon>
        <taxon>Geomitridae</taxon>
        <taxon>Candidula</taxon>
    </lineage>
</organism>
<dbReference type="InterPro" id="IPR020837">
    <property type="entry name" value="Fibrinogen_CS"/>
</dbReference>
<feature type="domain" description="Fibrinogen C-terminal" evidence="3">
    <location>
        <begin position="171"/>
        <end position="388"/>
    </location>
</feature>
<reference evidence="4" key="1">
    <citation type="submission" date="2021-04" db="EMBL/GenBank/DDBJ databases">
        <authorList>
            <consortium name="Molecular Ecology Group"/>
        </authorList>
    </citation>
    <scope>NUCLEOTIDE SEQUENCE</scope>
</reference>
<proteinExistence type="predicted"/>
<evidence type="ECO:0000313" key="4">
    <source>
        <dbReference type="EMBL" id="CAG5126897.1"/>
    </source>
</evidence>
<evidence type="ECO:0000256" key="1">
    <source>
        <dbReference type="ARBA" id="ARBA00023157"/>
    </source>
</evidence>
<dbReference type="Gene3D" id="1.20.5.170">
    <property type="match status" value="1"/>
</dbReference>
<keyword evidence="2" id="KW-0175">Coiled coil</keyword>
<dbReference type="EMBL" id="CAJHNH020002491">
    <property type="protein sequence ID" value="CAG5126897.1"/>
    <property type="molecule type" value="Genomic_DNA"/>
</dbReference>
<gene>
    <name evidence="4" type="ORF">CUNI_LOCUS12455</name>
</gene>
<dbReference type="InterPro" id="IPR002181">
    <property type="entry name" value="Fibrinogen_a/b/g_C_dom"/>
</dbReference>
<dbReference type="Gene3D" id="3.90.215.10">
    <property type="entry name" value="Gamma Fibrinogen, chain A, domain 1"/>
    <property type="match status" value="1"/>
</dbReference>
<dbReference type="GO" id="GO:0005615">
    <property type="term" value="C:extracellular space"/>
    <property type="evidence" value="ECO:0007669"/>
    <property type="project" value="TreeGrafter"/>
</dbReference>
<dbReference type="AlphaFoldDB" id="A0A8S3ZBF7"/>
<dbReference type="PROSITE" id="PS00514">
    <property type="entry name" value="FIBRINOGEN_C_1"/>
    <property type="match status" value="1"/>
</dbReference>
<keyword evidence="1" id="KW-1015">Disulfide bond</keyword>
<dbReference type="SUPFAM" id="SSF56496">
    <property type="entry name" value="Fibrinogen C-terminal domain-like"/>
    <property type="match status" value="1"/>
</dbReference>
<dbReference type="InterPro" id="IPR036056">
    <property type="entry name" value="Fibrinogen-like_C"/>
</dbReference>
<accession>A0A8S3ZBF7</accession>
<dbReference type="InterPro" id="IPR014716">
    <property type="entry name" value="Fibrinogen_a/b/g_C_1"/>
</dbReference>
<evidence type="ECO:0000313" key="5">
    <source>
        <dbReference type="Proteomes" id="UP000678393"/>
    </source>
</evidence>
<comment type="caution">
    <text evidence="4">The sequence shown here is derived from an EMBL/GenBank/DDBJ whole genome shotgun (WGS) entry which is preliminary data.</text>
</comment>
<protein>
    <recommendedName>
        <fullName evidence="3">Fibrinogen C-terminal domain-containing protein</fullName>
    </recommendedName>
</protein>
<dbReference type="PROSITE" id="PS51406">
    <property type="entry name" value="FIBRINOGEN_C_2"/>
    <property type="match status" value="1"/>
</dbReference>
<evidence type="ECO:0000256" key="2">
    <source>
        <dbReference type="SAM" id="Coils"/>
    </source>
</evidence>
<dbReference type="SMART" id="SM00186">
    <property type="entry name" value="FBG"/>
    <property type="match status" value="1"/>
</dbReference>
<dbReference type="Pfam" id="PF00147">
    <property type="entry name" value="Fibrinogen_C"/>
    <property type="match status" value="1"/>
</dbReference>
<feature type="coiled-coil region" evidence="2">
    <location>
        <begin position="97"/>
        <end position="159"/>
    </location>
</feature>
<name>A0A8S3ZBF7_9EUPU</name>
<sequence>MAIYDTTDKGNYVKLASISVFAKEVSVEPSKNHVINVTGNISNYDGVLNVMFLRDVDCLYGAFQCELDFVHINGQPDVIRENLAPVTEENADILSSLAKISTQLKDTNKQLEGLKNDTGVLKQDNEVTKQDIEVLKQDNEVLKQDNDGLKQDNEVLKAMLASVLVELSSIKELLNSTRDNEQHHESLCYRGMPHKSTREKFLLSGNIQALCDTETDDGGWVVIQRRVRGDVDFYRGWDDYKRGFGTPDTDFWIGNDIIHDLTSQGYNELRIDFIHNETEYFAQYTNFTLADESSKYLITIGGYSGNVFDSMSYHNGYNFSTFDRDNDPNTENCAELVHGAWWYHGCYYANLNGAWGVADGNGIAWHFADNSTNNWIFPSFTEMKVRYI</sequence>
<dbReference type="PANTHER" id="PTHR19143">
    <property type="entry name" value="FIBRINOGEN/TENASCIN/ANGIOPOEITIN"/>
    <property type="match status" value="1"/>
</dbReference>